<reference evidence="5" key="1">
    <citation type="submission" date="2018-05" db="EMBL/GenBank/DDBJ databases">
        <authorList>
            <person name="Lanie J.A."/>
            <person name="Ng W.-L."/>
            <person name="Kazmierczak K.M."/>
            <person name="Andrzejewski T.M."/>
            <person name="Davidsen T.M."/>
            <person name="Wayne K.J."/>
            <person name="Tettelin H."/>
            <person name="Glass J.I."/>
            <person name="Rusch D."/>
            <person name="Podicherti R."/>
            <person name="Tsui H.-C.T."/>
            <person name="Winkler M.E."/>
        </authorList>
    </citation>
    <scope>NUCLEOTIDE SEQUENCE</scope>
</reference>
<name>A0A382G380_9ZZZZ</name>
<evidence type="ECO:0000256" key="3">
    <source>
        <dbReference type="ARBA" id="ARBA00022833"/>
    </source>
</evidence>
<keyword evidence="2" id="KW-0479">Metal-binding</keyword>
<organism evidence="5">
    <name type="scientific">marine metagenome</name>
    <dbReference type="NCBI Taxonomy" id="408172"/>
    <lineage>
        <taxon>unclassified sequences</taxon>
        <taxon>metagenomes</taxon>
        <taxon>ecological metagenomes</taxon>
    </lineage>
</organism>
<evidence type="ECO:0000256" key="2">
    <source>
        <dbReference type="ARBA" id="ARBA00022723"/>
    </source>
</evidence>
<protein>
    <recommendedName>
        <fullName evidence="4">CENP-V/GFA domain-containing protein</fullName>
    </recommendedName>
</protein>
<dbReference type="Pfam" id="PF04828">
    <property type="entry name" value="GFA"/>
    <property type="match status" value="1"/>
</dbReference>
<feature type="domain" description="CENP-V/GFA" evidence="4">
    <location>
        <begin position="5"/>
        <end position="39"/>
    </location>
</feature>
<evidence type="ECO:0000313" key="5">
    <source>
        <dbReference type="EMBL" id="SVB69718.1"/>
    </source>
</evidence>
<dbReference type="EMBL" id="UINC01053331">
    <property type="protein sequence ID" value="SVB69718.1"/>
    <property type="molecule type" value="Genomic_DNA"/>
</dbReference>
<feature type="non-terminal residue" evidence="5">
    <location>
        <position position="40"/>
    </location>
</feature>
<evidence type="ECO:0000259" key="4">
    <source>
        <dbReference type="Pfam" id="PF04828"/>
    </source>
</evidence>
<dbReference type="Gene3D" id="3.90.1590.10">
    <property type="entry name" value="glutathione-dependent formaldehyde- activating enzyme (gfa)"/>
    <property type="match status" value="1"/>
</dbReference>
<proteinExistence type="inferred from homology"/>
<dbReference type="AlphaFoldDB" id="A0A382G380"/>
<evidence type="ECO:0000256" key="1">
    <source>
        <dbReference type="ARBA" id="ARBA00005495"/>
    </source>
</evidence>
<accession>A0A382G380</accession>
<sequence length="40" mass="4274">MSEITYKASCFCGSVEIETSGTPAMMGYCHCKDCASWSAS</sequence>
<dbReference type="InterPro" id="IPR011057">
    <property type="entry name" value="Mss4-like_sf"/>
</dbReference>
<keyword evidence="3" id="KW-0862">Zinc</keyword>
<comment type="similarity">
    <text evidence="1">Belongs to the Gfa family.</text>
</comment>
<dbReference type="SUPFAM" id="SSF51316">
    <property type="entry name" value="Mss4-like"/>
    <property type="match status" value="1"/>
</dbReference>
<dbReference type="GO" id="GO:0046872">
    <property type="term" value="F:metal ion binding"/>
    <property type="evidence" value="ECO:0007669"/>
    <property type="project" value="UniProtKB-KW"/>
</dbReference>
<dbReference type="GO" id="GO:0016846">
    <property type="term" value="F:carbon-sulfur lyase activity"/>
    <property type="evidence" value="ECO:0007669"/>
    <property type="project" value="InterPro"/>
</dbReference>
<dbReference type="InterPro" id="IPR006913">
    <property type="entry name" value="CENP-V/GFA"/>
</dbReference>
<gene>
    <name evidence="5" type="ORF">METZ01_LOCUS222572</name>
</gene>